<evidence type="ECO:0000256" key="1">
    <source>
        <dbReference type="ARBA" id="ARBA00005820"/>
    </source>
</evidence>
<dbReference type="CDD" id="cd15831">
    <property type="entry name" value="BTAD"/>
    <property type="match status" value="1"/>
</dbReference>
<dbReference type="EMBL" id="JBHSFP010000045">
    <property type="protein sequence ID" value="MFC4536425.1"/>
    <property type="molecule type" value="Genomic_DNA"/>
</dbReference>
<dbReference type="InterPro" id="IPR027417">
    <property type="entry name" value="P-loop_NTPase"/>
</dbReference>
<dbReference type="Proteomes" id="UP001596004">
    <property type="component" value="Unassembled WGS sequence"/>
</dbReference>
<dbReference type="Gene3D" id="3.40.50.300">
    <property type="entry name" value="P-loop containing nucleotide triphosphate hydrolases"/>
    <property type="match status" value="1"/>
</dbReference>
<keyword evidence="7" id="KW-1185">Reference proteome</keyword>
<dbReference type="SMART" id="SM01043">
    <property type="entry name" value="BTAD"/>
    <property type="match status" value="1"/>
</dbReference>
<organism evidence="6 7">
    <name type="scientific">Sphaerisporangium dianthi</name>
    <dbReference type="NCBI Taxonomy" id="1436120"/>
    <lineage>
        <taxon>Bacteria</taxon>
        <taxon>Bacillati</taxon>
        <taxon>Actinomycetota</taxon>
        <taxon>Actinomycetes</taxon>
        <taxon>Streptosporangiales</taxon>
        <taxon>Streptosporangiaceae</taxon>
        <taxon>Sphaerisporangium</taxon>
    </lineage>
</organism>
<comment type="similarity">
    <text evidence="1">Belongs to the AfsR/DnrI/RedD regulatory family.</text>
</comment>
<proteinExistence type="inferred from homology"/>
<dbReference type="RefSeq" id="WP_380850858.1">
    <property type="nucleotide sequence ID" value="NZ_JBHSFP010000045.1"/>
</dbReference>
<evidence type="ECO:0000256" key="3">
    <source>
        <dbReference type="PROSITE-ProRule" id="PRU01091"/>
    </source>
</evidence>
<evidence type="ECO:0000313" key="7">
    <source>
        <dbReference type="Proteomes" id="UP001596004"/>
    </source>
</evidence>
<dbReference type="SUPFAM" id="SSF48452">
    <property type="entry name" value="TPR-like"/>
    <property type="match status" value="2"/>
</dbReference>
<name>A0ABV9CUA8_9ACTN</name>
<dbReference type="PANTHER" id="PTHR47691">
    <property type="entry name" value="REGULATOR-RELATED"/>
    <property type="match status" value="1"/>
</dbReference>
<evidence type="ECO:0000256" key="4">
    <source>
        <dbReference type="SAM" id="MobiDB-lite"/>
    </source>
</evidence>
<feature type="region of interest" description="Disordered" evidence="4">
    <location>
        <begin position="258"/>
        <end position="284"/>
    </location>
</feature>
<feature type="domain" description="OmpR/PhoB-type" evidence="5">
    <location>
        <begin position="1"/>
        <end position="98"/>
    </location>
</feature>
<sequence length="1099" mass="116921">MDAAAPETRLSFALLGPLEVVHDGAPLAIGGRRLRALLASLLLSPGRTVPVDMLVSAVWEADPPSGVGNALQALVSRLRAVLGRDLVAAEASGYRLVISPDQVDVHRFARLAAEGRAALTRGDAAGAARTLREALALWRGPAVADLAGAQAAESEIARLEALRLAAAEDRVEADLLLGRHADVLAELPALIAAHPLRERPRSLLMRSLYAAGRRVEALAAYQSARETFADRLGADPSPALADLHLSMLRGERSPAQMVEPDAPAGTAKPVASAEARTPAGAGARRGNLRARLTSFVGRGKELRRVAELLADHRLVTMLGPGGAGKTRLAVEAGETLAGRMPAGVWLAELGSVRDPDDVPRTVLAALGLRDTGRTSVLPHGPAPLEAADPTATLVAGLGPGHRLIILDNCEHLVDAAARLADRVLAECPQVRILATSREPLGITGELHWHVQPLDDEHARSLFADRAATARPGYVPDGDERAVARICRELDGMPLAIELAAARLRTLSAGQIADRLDDRFRLLTGGSRTALPRHQTLRAVVEWSWDLLDERERVLARRFAAFAGGAALEAVETACSDNLLPRTEVLETLGRLVDKSLVVYEDQRYRMLETIRVYAGERLAECGEEHIVRLAHARFFTGLAETAEPRLRRAEQVEWLAALSAENDNLTAALRWAIGADDRDLALRLVGALGWYWFLMGRRSEGARRAAEVMALVEDAGDAGPRERAVALAVQGILMAGGTTQLLESKDVLERALRLARSSVARPWPAIVSLAGPVLGLFVDDAPSPGRFLADMFDDPDPWVVASAHLLRAHHGYKTGQIAEGEADVRAALEGFRRVGDRWGVSTAMASLAEASALRGDDAATIATISEALTLVDEIGAVEDTPYMRTRLALALHASGDRGGAQMVLNRALDTCRISGDRMGEAGVQSVRGDFAREEGDLRLARVYYEQALALASEEIVPASFRALLYSSLGLLAEQWDDLAGAREALAEALRLARQTRDGGTLGLVLIAVAGLAVRDGDAASAAVLLGAAAGVRGVGDVVGYDHVRITDAAVAALGPEEYRRRHEDGGAVPLAHLFGIAGRHTSLPSPRPPAALTRLPTAD</sequence>
<dbReference type="Pfam" id="PF00486">
    <property type="entry name" value="Trans_reg_C"/>
    <property type="match status" value="1"/>
</dbReference>
<dbReference type="SUPFAM" id="SSF46894">
    <property type="entry name" value="C-terminal effector domain of the bipartite response regulators"/>
    <property type="match status" value="1"/>
</dbReference>
<dbReference type="SUPFAM" id="SSF52540">
    <property type="entry name" value="P-loop containing nucleoside triphosphate hydrolases"/>
    <property type="match status" value="1"/>
</dbReference>
<protein>
    <submittedName>
        <fullName evidence="6">BTAD domain-containing putative transcriptional regulator</fullName>
    </submittedName>
</protein>
<dbReference type="PANTHER" id="PTHR47691:SF3">
    <property type="entry name" value="HTH-TYPE TRANSCRIPTIONAL REGULATOR RV0890C-RELATED"/>
    <property type="match status" value="1"/>
</dbReference>
<dbReference type="InterPro" id="IPR036388">
    <property type="entry name" value="WH-like_DNA-bd_sf"/>
</dbReference>
<dbReference type="SMART" id="SM00028">
    <property type="entry name" value="TPR"/>
    <property type="match status" value="3"/>
</dbReference>
<feature type="compositionally biased region" description="Low complexity" evidence="4">
    <location>
        <begin position="271"/>
        <end position="284"/>
    </location>
</feature>
<dbReference type="InterPro" id="IPR011990">
    <property type="entry name" value="TPR-like_helical_dom_sf"/>
</dbReference>
<dbReference type="InterPro" id="IPR019734">
    <property type="entry name" value="TPR_rpt"/>
</dbReference>
<comment type="caution">
    <text evidence="6">The sequence shown here is derived from an EMBL/GenBank/DDBJ whole genome shotgun (WGS) entry which is preliminary data.</text>
</comment>
<dbReference type="InterPro" id="IPR001867">
    <property type="entry name" value="OmpR/PhoB-type_DNA-bd"/>
</dbReference>
<feature type="region of interest" description="Disordered" evidence="4">
    <location>
        <begin position="1079"/>
        <end position="1099"/>
    </location>
</feature>
<evidence type="ECO:0000256" key="2">
    <source>
        <dbReference type="ARBA" id="ARBA00023125"/>
    </source>
</evidence>
<dbReference type="Gene3D" id="1.10.10.10">
    <property type="entry name" value="Winged helix-like DNA-binding domain superfamily/Winged helix DNA-binding domain"/>
    <property type="match status" value="1"/>
</dbReference>
<keyword evidence="2 3" id="KW-0238">DNA-binding</keyword>
<dbReference type="Pfam" id="PF03704">
    <property type="entry name" value="BTAD"/>
    <property type="match status" value="1"/>
</dbReference>
<evidence type="ECO:0000313" key="6">
    <source>
        <dbReference type="EMBL" id="MFC4536425.1"/>
    </source>
</evidence>
<dbReference type="InterPro" id="IPR016032">
    <property type="entry name" value="Sig_transdc_resp-reg_C-effctor"/>
</dbReference>
<feature type="DNA-binding region" description="OmpR/PhoB-type" evidence="3">
    <location>
        <begin position="1"/>
        <end position="98"/>
    </location>
</feature>
<accession>A0ABV9CUA8</accession>
<dbReference type="InterPro" id="IPR005158">
    <property type="entry name" value="BTAD"/>
</dbReference>
<dbReference type="PROSITE" id="PS51755">
    <property type="entry name" value="OMPR_PHOB"/>
    <property type="match status" value="1"/>
</dbReference>
<evidence type="ECO:0000259" key="5">
    <source>
        <dbReference type="PROSITE" id="PS51755"/>
    </source>
</evidence>
<dbReference type="Gene3D" id="1.25.40.10">
    <property type="entry name" value="Tetratricopeptide repeat domain"/>
    <property type="match status" value="2"/>
</dbReference>
<dbReference type="SMART" id="SM00862">
    <property type="entry name" value="Trans_reg_C"/>
    <property type="match status" value="1"/>
</dbReference>
<gene>
    <name evidence="6" type="ORF">ACFO60_37135</name>
</gene>
<reference evidence="7" key="1">
    <citation type="journal article" date="2019" name="Int. J. Syst. Evol. Microbiol.">
        <title>The Global Catalogue of Microorganisms (GCM) 10K type strain sequencing project: providing services to taxonomists for standard genome sequencing and annotation.</title>
        <authorList>
            <consortium name="The Broad Institute Genomics Platform"/>
            <consortium name="The Broad Institute Genome Sequencing Center for Infectious Disease"/>
            <person name="Wu L."/>
            <person name="Ma J."/>
        </authorList>
    </citation>
    <scope>NUCLEOTIDE SEQUENCE [LARGE SCALE GENOMIC DNA]</scope>
    <source>
        <strain evidence="7">CGMCC 4.7132</strain>
    </source>
</reference>